<reference evidence="1" key="3">
    <citation type="submission" date="2025-09" db="UniProtKB">
        <authorList>
            <consortium name="Ensembl"/>
        </authorList>
    </citation>
    <scope>IDENTIFICATION</scope>
</reference>
<proteinExistence type="predicted"/>
<sequence length="73" mass="8365">VATEESIIHIQPYHYIHDVPDQNSNVSRVEIGPKTYIWQENERFLSLHWGGTWLGPAFPHPPALLEGSLMSTR</sequence>
<organism evidence="1 2">
    <name type="scientific">Phocoena sinus</name>
    <name type="common">Vaquita</name>
    <dbReference type="NCBI Taxonomy" id="42100"/>
    <lineage>
        <taxon>Eukaryota</taxon>
        <taxon>Metazoa</taxon>
        <taxon>Chordata</taxon>
        <taxon>Craniata</taxon>
        <taxon>Vertebrata</taxon>
        <taxon>Euteleostomi</taxon>
        <taxon>Mammalia</taxon>
        <taxon>Eutheria</taxon>
        <taxon>Laurasiatheria</taxon>
        <taxon>Artiodactyla</taxon>
        <taxon>Whippomorpha</taxon>
        <taxon>Cetacea</taxon>
        <taxon>Odontoceti</taxon>
        <taxon>Phocoenidae</taxon>
        <taxon>Phocoena</taxon>
    </lineage>
</organism>
<dbReference type="AlphaFoldDB" id="A0A8C9E566"/>
<dbReference type="PANTHER" id="PTHR14165:SF3">
    <property type="entry name" value="MAJOR VAULT PROTEIN"/>
    <property type="match status" value="1"/>
</dbReference>
<reference evidence="1" key="2">
    <citation type="submission" date="2025-08" db="UniProtKB">
        <authorList>
            <consortium name="Ensembl"/>
        </authorList>
    </citation>
    <scope>IDENTIFICATION</scope>
</reference>
<dbReference type="Gene3D" id="2.30.30.570">
    <property type="match status" value="1"/>
</dbReference>
<dbReference type="GeneTree" id="ENSGT00960000187324"/>
<dbReference type="GO" id="GO:0005634">
    <property type="term" value="C:nucleus"/>
    <property type="evidence" value="ECO:0007669"/>
    <property type="project" value="TreeGrafter"/>
</dbReference>
<dbReference type="FunFam" id="2.30.30.570:FF:000002">
    <property type="entry name" value="Major vault protein-alpha"/>
    <property type="match status" value="1"/>
</dbReference>
<keyword evidence="2" id="KW-1185">Reference proteome</keyword>
<protein>
    <submittedName>
        <fullName evidence="1">Uncharacterized protein</fullName>
    </submittedName>
</protein>
<evidence type="ECO:0000313" key="1">
    <source>
        <dbReference type="Ensembl" id="ENSPSNP00000018520.1"/>
    </source>
</evidence>
<dbReference type="GO" id="GO:0005737">
    <property type="term" value="C:cytoplasm"/>
    <property type="evidence" value="ECO:0007669"/>
    <property type="project" value="TreeGrafter"/>
</dbReference>
<name>A0A8C9E566_PHOSS</name>
<dbReference type="Proteomes" id="UP000694554">
    <property type="component" value="Chromosome 15"/>
</dbReference>
<dbReference type="InterPro" id="IPR039059">
    <property type="entry name" value="MVP"/>
</dbReference>
<dbReference type="PANTHER" id="PTHR14165">
    <property type="entry name" value="MAJOR VAULT PROTEIN"/>
    <property type="match status" value="1"/>
</dbReference>
<evidence type="ECO:0000313" key="2">
    <source>
        <dbReference type="Proteomes" id="UP000694554"/>
    </source>
</evidence>
<dbReference type="Ensembl" id="ENSPSNT00000020868.1">
    <property type="protein sequence ID" value="ENSPSNP00000018520.1"/>
    <property type="gene ID" value="ENSPSNG00000013617.1"/>
</dbReference>
<accession>A0A8C9E566</accession>
<reference evidence="1" key="1">
    <citation type="submission" date="2019-08" db="EMBL/GenBank/DDBJ databases">
        <title>Phocoena sinus (Vaquita) genome, mPhoSin1, primary haplotype.</title>
        <authorList>
            <person name="Morin P."/>
            <person name="Mountcastle J."/>
            <person name="Fungtammasan C."/>
            <person name="Rhie A."/>
            <person name="Rojas-Bracho L."/>
            <person name="Smith C.R."/>
            <person name="Taylor B.L."/>
            <person name="Gulland F.M.D."/>
            <person name="Musser W."/>
            <person name="Houck M."/>
            <person name="Haase B."/>
            <person name="Paez S."/>
            <person name="Howe K."/>
            <person name="Torrance J."/>
            <person name="Formenti G."/>
            <person name="Phillippy A."/>
            <person name="Ryder O."/>
            <person name="Jarvis E.D."/>
            <person name="Fedrigo O."/>
        </authorList>
    </citation>
    <scope>NUCLEOTIDE SEQUENCE [LARGE SCALE GENOMIC DNA]</scope>
</reference>